<dbReference type="Proteomes" id="UP000826656">
    <property type="component" value="Unassembled WGS sequence"/>
</dbReference>
<dbReference type="PANTHER" id="PTHR33710:SF79">
    <property type="entry name" value="OS06G0205337 PROTEIN"/>
    <property type="match status" value="1"/>
</dbReference>
<feature type="domain" description="Endonuclease/exonuclease/phosphatase" evidence="1">
    <location>
        <begin position="51"/>
        <end position="185"/>
    </location>
</feature>
<reference evidence="2 3" key="1">
    <citation type="journal article" date="2021" name="bioRxiv">
        <title>Chromosome-scale and haplotype-resolved genome assembly of a tetraploid potato cultivar.</title>
        <authorList>
            <person name="Sun H."/>
            <person name="Jiao W.-B."/>
            <person name="Krause K."/>
            <person name="Campoy J.A."/>
            <person name="Goel M."/>
            <person name="Folz-Donahue K."/>
            <person name="Kukat C."/>
            <person name="Huettel B."/>
            <person name="Schneeberger K."/>
        </authorList>
    </citation>
    <scope>NUCLEOTIDE SEQUENCE [LARGE SCALE GENOMIC DNA]</scope>
    <source>
        <strain evidence="2">SolTubOtavaFocal</strain>
        <tissue evidence="2">Leaves</tissue>
    </source>
</reference>
<dbReference type="PANTHER" id="PTHR33710">
    <property type="entry name" value="BNAC02G09200D PROTEIN"/>
    <property type="match status" value="1"/>
</dbReference>
<name>A0ABQ7UCD1_SOLTU</name>
<organism evidence="2 3">
    <name type="scientific">Solanum tuberosum</name>
    <name type="common">Potato</name>
    <dbReference type="NCBI Taxonomy" id="4113"/>
    <lineage>
        <taxon>Eukaryota</taxon>
        <taxon>Viridiplantae</taxon>
        <taxon>Streptophyta</taxon>
        <taxon>Embryophyta</taxon>
        <taxon>Tracheophyta</taxon>
        <taxon>Spermatophyta</taxon>
        <taxon>Magnoliopsida</taxon>
        <taxon>eudicotyledons</taxon>
        <taxon>Gunneridae</taxon>
        <taxon>Pentapetalae</taxon>
        <taxon>asterids</taxon>
        <taxon>lamiids</taxon>
        <taxon>Solanales</taxon>
        <taxon>Solanaceae</taxon>
        <taxon>Solanoideae</taxon>
        <taxon>Solaneae</taxon>
        <taxon>Solanum</taxon>
    </lineage>
</organism>
<dbReference type="InterPro" id="IPR036691">
    <property type="entry name" value="Endo/exonu/phosph_ase_sf"/>
</dbReference>
<gene>
    <name evidence="2" type="ORF">KY290_032529</name>
</gene>
<sequence length="222" mass="26087">MEPFQNPSELDDYKRKLGFEHAGVNSSGKIWFFWRTIWEGNILLDTVQQITIKFKIENNFFIITVVYARCNALDRLELWEELEELARSQQCPWVVGGDFNVILNEEEKLGGLAFTQNEALEFASCINACALTEVRTSGSKYTWWNGRIEEDCIFKRLDRILVNQEFMDLFPTSEVHHLIRQGSDHAPLHMTSSSREEMFIKPFRFLNFWSKHKHFKQVVADN</sequence>
<evidence type="ECO:0000259" key="1">
    <source>
        <dbReference type="Pfam" id="PF03372"/>
    </source>
</evidence>
<evidence type="ECO:0000313" key="3">
    <source>
        <dbReference type="Proteomes" id="UP000826656"/>
    </source>
</evidence>
<dbReference type="Gene3D" id="3.60.10.10">
    <property type="entry name" value="Endonuclease/exonuclease/phosphatase"/>
    <property type="match status" value="1"/>
</dbReference>
<dbReference type="SUPFAM" id="SSF56219">
    <property type="entry name" value="DNase I-like"/>
    <property type="match status" value="1"/>
</dbReference>
<evidence type="ECO:0000313" key="2">
    <source>
        <dbReference type="EMBL" id="KAH0744536.1"/>
    </source>
</evidence>
<keyword evidence="3" id="KW-1185">Reference proteome</keyword>
<proteinExistence type="predicted"/>
<dbReference type="EMBL" id="JAIVGD010000023">
    <property type="protein sequence ID" value="KAH0744536.1"/>
    <property type="molecule type" value="Genomic_DNA"/>
</dbReference>
<dbReference type="Pfam" id="PF03372">
    <property type="entry name" value="Exo_endo_phos"/>
    <property type="match status" value="1"/>
</dbReference>
<dbReference type="InterPro" id="IPR005135">
    <property type="entry name" value="Endo/exonuclease/phosphatase"/>
</dbReference>
<comment type="caution">
    <text evidence="2">The sequence shown here is derived from an EMBL/GenBank/DDBJ whole genome shotgun (WGS) entry which is preliminary data.</text>
</comment>
<protein>
    <recommendedName>
        <fullName evidence="1">Endonuclease/exonuclease/phosphatase domain-containing protein</fullName>
    </recommendedName>
</protein>
<accession>A0ABQ7UCD1</accession>